<reference evidence="1 2" key="1">
    <citation type="submission" date="2019-03" db="EMBL/GenBank/DDBJ databases">
        <authorList>
            <person name="Kox A.R. M."/>
        </authorList>
    </citation>
    <scope>NUCLEOTIDE SEQUENCE [LARGE SCALE GENOMIC DNA]</scope>
    <source>
        <strain evidence="1">MTUNDRAET4 annotated genome</strain>
    </source>
</reference>
<dbReference type="KEGG" id="mtun:MTUNDRAET4_2238"/>
<organism evidence="1 2">
    <name type="scientific">Methylocella tundrae</name>
    <dbReference type="NCBI Taxonomy" id="227605"/>
    <lineage>
        <taxon>Bacteria</taxon>
        <taxon>Pseudomonadati</taxon>
        <taxon>Pseudomonadota</taxon>
        <taxon>Alphaproteobacteria</taxon>
        <taxon>Hyphomicrobiales</taxon>
        <taxon>Beijerinckiaceae</taxon>
        <taxon>Methylocella</taxon>
    </lineage>
</organism>
<proteinExistence type="predicted"/>
<gene>
    <name evidence="1" type="ORF">MTUNDRAET4_2238</name>
</gene>
<sequence>MVKAVLSISVCIVAVKIDGVTSATARSIKQKKLIDDGNSTYAAPARKITQFPKTTPVRD</sequence>
<evidence type="ECO:0000313" key="1">
    <source>
        <dbReference type="EMBL" id="VFU09131.1"/>
    </source>
</evidence>
<name>A0A4U8Z1G4_METTU</name>
<dbReference type="Proteomes" id="UP000294360">
    <property type="component" value="Chromosome"/>
</dbReference>
<dbReference type="AlphaFoldDB" id="A0A4U8Z1G4"/>
<protein>
    <submittedName>
        <fullName evidence="1">Uncharacterized protein</fullName>
    </submittedName>
</protein>
<evidence type="ECO:0000313" key="2">
    <source>
        <dbReference type="Proteomes" id="UP000294360"/>
    </source>
</evidence>
<accession>A0A4U8Z1G4</accession>
<dbReference type="EMBL" id="LR536450">
    <property type="protein sequence ID" value="VFU09131.1"/>
    <property type="molecule type" value="Genomic_DNA"/>
</dbReference>